<gene>
    <name evidence="10" type="ORF">QUW60_08665</name>
</gene>
<dbReference type="EMBL" id="JAUDEN010000013">
    <property type="protein sequence ID" value="MDM8325295.1"/>
    <property type="molecule type" value="Genomic_DNA"/>
</dbReference>
<keyword evidence="11" id="KW-1185">Reference proteome</keyword>
<evidence type="ECO:0000256" key="6">
    <source>
        <dbReference type="ARBA" id="ARBA00022801"/>
    </source>
</evidence>
<evidence type="ECO:0000256" key="1">
    <source>
        <dbReference type="ARBA" id="ARBA00001946"/>
    </source>
</evidence>
<dbReference type="PROSITE" id="PS01070">
    <property type="entry name" value="NUCLEASE_NON_SPEC"/>
    <property type="match status" value="1"/>
</dbReference>
<feature type="domain" description="ENPP1-3/EXOG-like endonuclease/phosphodiesterase" evidence="8">
    <location>
        <begin position="323"/>
        <end position="525"/>
    </location>
</feature>
<dbReference type="GO" id="GO:0004519">
    <property type="term" value="F:endonuclease activity"/>
    <property type="evidence" value="ECO:0007669"/>
    <property type="project" value="UniProtKB-KW"/>
</dbReference>
<evidence type="ECO:0000259" key="8">
    <source>
        <dbReference type="SMART" id="SM00477"/>
    </source>
</evidence>
<evidence type="ECO:0000256" key="7">
    <source>
        <dbReference type="ARBA" id="ARBA00022842"/>
    </source>
</evidence>
<protein>
    <submittedName>
        <fullName evidence="10">DNA/RNA non-specific endonuclease</fullName>
    </submittedName>
</protein>
<evidence type="ECO:0000256" key="3">
    <source>
        <dbReference type="ARBA" id="ARBA00022722"/>
    </source>
</evidence>
<evidence type="ECO:0000259" key="9">
    <source>
        <dbReference type="SMART" id="SM00892"/>
    </source>
</evidence>
<proteinExistence type="inferred from homology"/>
<organism evidence="10 11">
    <name type="scientific">Bacteroides gallinaceum</name>
    <dbReference type="NCBI Taxonomy" id="1462571"/>
    <lineage>
        <taxon>Bacteria</taxon>
        <taxon>Pseudomonadati</taxon>
        <taxon>Bacteroidota</taxon>
        <taxon>Bacteroidia</taxon>
        <taxon>Bacteroidales</taxon>
        <taxon>Bacteroidaceae</taxon>
        <taxon>Bacteroides</taxon>
    </lineage>
</organism>
<feature type="domain" description="DNA/RNA non-specific endonuclease/pyrophosphatase/phosphodiesterase" evidence="9">
    <location>
        <begin position="322"/>
        <end position="525"/>
    </location>
</feature>
<evidence type="ECO:0000256" key="4">
    <source>
        <dbReference type="ARBA" id="ARBA00022723"/>
    </source>
</evidence>
<keyword evidence="3" id="KW-0540">Nuclease</keyword>
<keyword evidence="7" id="KW-0460">Magnesium</keyword>
<dbReference type="Gene3D" id="2.60.40.2630">
    <property type="match status" value="1"/>
</dbReference>
<dbReference type="InterPro" id="IPR044925">
    <property type="entry name" value="His-Me_finger_sf"/>
</dbReference>
<dbReference type="Gene3D" id="2.60.40.2620">
    <property type="entry name" value="Fimbrillin-like"/>
    <property type="match status" value="1"/>
</dbReference>
<dbReference type="SMART" id="SM00892">
    <property type="entry name" value="Endonuclease_NS"/>
    <property type="match status" value="1"/>
</dbReference>
<dbReference type="Proteomes" id="UP001169458">
    <property type="component" value="Unassembled WGS sequence"/>
</dbReference>
<dbReference type="InterPro" id="IPR025049">
    <property type="entry name" value="Mfa-like_1"/>
</dbReference>
<keyword evidence="6" id="KW-0378">Hydrolase</keyword>
<evidence type="ECO:0000313" key="11">
    <source>
        <dbReference type="Proteomes" id="UP001169458"/>
    </source>
</evidence>
<dbReference type="InterPro" id="IPR044929">
    <property type="entry name" value="DNA/RNA_non-sp_Endonuclease_sf"/>
</dbReference>
<dbReference type="PROSITE" id="PS51257">
    <property type="entry name" value="PROKAR_LIPOPROTEIN"/>
    <property type="match status" value="1"/>
</dbReference>
<dbReference type="CDD" id="cd13121">
    <property type="entry name" value="BF2867_like_C"/>
    <property type="match status" value="1"/>
</dbReference>
<dbReference type="Pfam" id="PF01223">
    <property type="entry name" value="Endonuclease_NS"/>
    <property type="match status" value="1"/>
</dbReference>
<dbReference type="InterPro" id="IPR020821">
    <property type="entry name" value="ENPP1-3/EXOG-like_nuc-like"/>
</dbReference>
<dbReference type="SUPFAM" id="SSF54060">
    <property type="entry name" value="His-Me finger endonucleases"/>
    <property type="match status" value="1"/>
</dbReference>
<dbReference type="CDD" id="cd13120">
    <property type="entry name" value="BF2867_like_N"/>
    <property type="match status" value="1"/>
</dbReference>
<reference evidence="11" key="2">
    <citation type="submission" date="2023-07" db="EMBL/GenBank/DDBJ databases">
        <title>Identification and characterization of horizontal gene transfer across gut microbiota members of farm animals based on homology search.</title>
        <authorList>
            <person name="Schwarzerova J."/>
            <person name="Nykrynova M."/>
            <person name="Jureckova K."/>
            <person name="Cejkova D."/>
            <person name="Rychlik I."/>
        </authorList>
    </citation>
    <scope>NUCLEOTIDE SEQUENCE [LARGE SCALE GENOMIC DNA]</scope>
    <source>
        <strain evidence="11">109_WCHN</strain>
    </source>
</reference>
<keyword evidence="4" id="KW-0479">Metal-binding</keyword>
<sequence length="533" mass="58804">MNRLTVWGGVFALLILQACDNGTPERMQTDNSVTDKVTFTSSIENNSASRAYDGKWEKNDRIGVFMLNNADGTPIESNVPYITSSGDGNFVGDGDFIRFPEEGTVVDFVACYPYKADLADGLSYSVDVSDQSSQKAIDLMVSNNLTGRDLTNQATGNNLQFTHVLSKLVLNLRSADNGSLQGLKVYVLGTKVRASVGLKDKKQTEPEGEAQDILMYTNDDCTQAEAVLVPQTIGGKLKLRLEINGKSKEVETGIEGGLVAGNKYIYSLTVSNTGGQIVTDPEAEYTRWFETPVITESQLAQYEYITHYTDTKYTGSNSSWGSVRNYSMLYDTDLKIAYWVAYPLCGYYLGDSGRTDAWDFDPSIPNGLQANLGKGFSGYDRGHQIPSGDRTGSRSMNTATFYYTNMTPQIGKGLNQTIWADLEGAVRGWSSGIDTLYVVTGAMPVTQTDKNITYVDDNSGRDVAVPKYYFKALARRISSTGSYQTIAFKMDQKRYSGNDYAQCALSVNELEEITGFTFFPNIDDQYKNSSELW</sequence>
<evidence type="ECO:0000256" key="2">
    <source>
        <dbReference type="ARBA" id="ARBA00010052"/>
    </source>
</evidence>
<keyword evidence="5 10" id="KW-0255">Endonuclease</keyword>
<dbReference type="InterPro" id="IPR018524">
    <property type="entry name" value="DNA/RNA_endonuclease_AS"/>
</dbReference>
<dbReference type="PANTHER" id="PTHR13966">
    <property type="entry name" value="ENDONUCLEASE RELATED"/>
    <property type="match status" value="1"/>
</dbReference>
<comment type="caution">
    <text evidence="10">The sequence shown here is derived from an EMBL/GenBank/DDBJ whole genome shotgun (WGS) entry which is preliminary data.</text>
</comment>
<evidence type="ECO:0000256" key="5">
    <source>
        <dbReference type="ARBA" id="ARBA00022759"/>
    </source>
</evidence>
<dbReference type="Gene3D" id="3.40.570.10">
    <property type="entry name" value="Extracellular Endonuclease, subunit A"/>
    <property type="match status" value="1"/>
</dbReference>
<dbReference type="InterPro" id="IPR042278">
    <property type="entry name" value="Mfa-like_1_N"/>
</dbReference>
<dbReference type="RefSeq" id="WP_289559874.1">
    <property type="nucleotide sequence ID" value="NZ_JAUDEN010000013.1"/>
</dbReference>
<evidence type="ECO:0000313" key="10">
    <source>
        <dbReference type="EMBL" id="MDM8325295.1"/>
    </source>
</evidence>
<dbReference type="InterPro" id="IPR001604">
    <property type="entry name" value="Endo_G_ENPP1-like_dom"/>
</dbReference>
<dbReference type="SMART" id="SM00477">
    <property type="entry name" value="NUC"/>
    <property type="match status" value="1"/>
</dbReference>
<accession>A0ABT7VG60</accession>
<comment type="similarity">
    <text evidence="2">Belongs to the DNA/RNA non-specific endonuclease family.</text>
</comment>
<reference evidence="10 11" key="1">
    <citation type="submission" date="2023-06" db="EMBL/GenBank/DDBJ databases">
        <authorList>
            <person name="Zeman M."/>
            <person name="Kubasova T."/>
            <person name="Jahodarova E."/>
            <person name="Nykrynova M."/>
            <person name="Rychlik I."/>
        </authorList>
    </citation>
    <scope>NUCLEOTIDE SEQUENCE [LARGE SCALE GENOMIC DNA]</scope>
    <source>
        <strain evidence="10 11">109_WCHN</strain>
    </source>
</reference>
<name>A0ABT7VG60_9BACE</name>
<comment type="cofactor">
    <cofactor evidence="1">
        <name>Mg(2+)</name>
        <dbReference type="ChEBI" id="CHEBI:18420"/>
    </cofactor>
</comment>
<dbReference type="PANTHER" id="PTHR13966:SF5">
    <property type="entry name" value="ENDONUCLEASE G, MITOCHONDRIAL"/>
    <property type="match status" value="1"/>
</dbReference>
<dbReference type="InterPro" id="IPR040255">
    <property type="entry name" value="Non-specific_endonuclease"/>
</dbReference>
<dbReference type="Pfam" id="PF13149">
    <property type="entry name" value="Mfa_like_1"/>
    <property type="match status" value="1"/>
</dbReference>